<dbReference type="Proteomes" id="UP000007110">
    <property type="component" value="Unassembled WGS sequence"/>
</dbReference>
<dbReference type="InterPro" id="IPR001878">
    <property type="entry name" value="Znf_CCHC"/>
</dbReference>
<evidence type="ECO:0000313" key="4">
    <source>
        <dbReference type="EnsemblMetazoa" id="XP_003725647"/>
    </source>
</evidence>
<dbReference type="RefSeq" id="XP_003725647.1">
    <property type="nucleotide sequence ID" value="XM_003725599.1"/>
</dbReference>
<dbReference type="KEGG" id="spu:100889672"/>
<dbReference type="InterPro" id="IPR005312">
    <property type="entry name" value="DUF1759"/>
</dbReference>
<dbReference type="PROSITE" id="PS50158">
    <property type="entry name" value="ZF_CCHC"/>
    <property type="match status" value="1"/>
</dbReference>
<keyword evidence="1" id="KW-0862">Zinc</keyword>
<dbReference type="OMA" id="RTHIPTR"/>
<reference evidence="5" key="1">
    <citation type="submission" date="2015-02" db="EMBL/GenBank/DDBJ databases">
        <title>Genome sequencing for Strongylocentrotus purpuratus.</title>
        <authorList>
            <person name="Murali S."/>
            <person name="Liu Y."/>
            <person name="Vee V."/>
            <person name="English A."/>
            <person name="Wang M."/>
            <person name="Skinner E."/>
            <person name="Han Y."/>
            <person name="Muzny D.M."/>
            <person name="Worley K.C."/>
            <person name="Gibbs R.A."/>
        </authorList>
    </citation>
    <scope>NUCLEOTIDE SEQUENCE</scope>
</reference>
<proteinExistence type="predicted"/>
<evidence type="ECO:0000256" key="2">
    <source>
        <dbReference type="SAM" id="MobiDB-lite"/>
    </source>
</evidence>
<dbReference type="PANTHER" id="PTHR47331">
    <property type="entry name" value="PHD-TYPE DOMAIN-CONTAINING PROTEIN"/>
    <property type="match status" value="1"/>
</dbReference>
<feature type="region of interest" description="Disordered" evidence="2">
    <location>
        <begin position="74"/>
        <end position="117"/>
    </location>
</feature>
<dbReference type="SMART" id="SM00343">
    <property type="entry name" value="ZnF_C2HC"/>
    <property type="match status" value="2"/>
</dbReference>
<dbReference type="Pfam" id="PF03564">
    <property type="entry name" value="DUF1759"/>
    <property type="match status" value="1"/>
</dbReference>
<dbReference type="EnsemblMetazoa" id="XM_003725599">
    <property type="protein sequence ID" value="XP_003725647"/>
    <property type="gene ID" value="LOC100889672"/>
</dbReference>
<evidence type="ECO:0000256" key="1">
    <source>
        <dbReference type="PROSITE-ProRule" id="PRU00047"/>
    </source>
</evidence>
<protein>
    <recommendedName>
        <fullName evidence="3">CCHC-type domain-containing protein</fullName>
    </recommendedName>
</protein>
<feature type="domain" description="CCHC-type" evidence="3">
    <location>
        <begin position="448"/>
        <end position="463"/>
    </location>
</feature>
<sequence>MIFEELRRYKAPIREMRERMDRASAMVRDGINALEEVLGSLGSPFDPTDRNQIARELLKQDYAQTVYSSILSKIDPEEGPSQQNEVTSPSVHKDHDVLPPAFNDHVASHPAFNDHVSPPPSVDQVILPVARDHVFQVHMQEFAQVMANNMLRNRLPVPVPCTFSGNPLEFVEFERSFRTLIGERIPPAEKLYHLKQYVTGPAKDAIAEFFYGETEAAYEGAWKTLKERYGHPFRVQQAFRDKLSNWPKVSPKDAPALQKFTDYLGSCRDAKPYVEGLQVLDDCPENQKLLNKLPEWLVLRWNRVVTDSLEKCKRYPSFTEFVTFVSKEARIANNPVSSLIALRGQEVSSKGESRINERREVASTKVSAFRTEGYERDDRRASAGMKDAKLGDEASASNQSREKEQNNKWTPKPCSLCADMSHRLEKCPQFRAKTLEERKEFIQESRLCFGCLRKGHFSKDCTRRHKCDTCSKRHPTLLHEYRSDKVDEGTHTEGSSQDMVTSNKVHTGNQASTSMIVPVWVFSAQAPSTEILTYALLDTHSDTSFILEDVARALSVSSQPVCLKLSTMTSSSTIDSDAISGLSVRGMTLPTKLKIEKCYTRDFIPADRTHIPTRKTAEGWTHLQYVAPEIPALQGCEVGMLIGYNCSRALVPRQVLTGTDTEPYAVRTDLGWSIVGSSASKTVGDWTSQCHRVTTREMQMPLPFKNQHELPNNRRLASIRFQHLKGKMETDDQYKDHYLAFMTDIVNGGYAERAENKAPLGPTNYIPHHGIYHSKKNELRIVFDCSAKFAERASSDQQLDWGPVQIQEAQSSCAL</sequence>
<feature type="compositionally biased region" description="Basic and acidic residues" evidence="2">
    <location>
        <begin position="372"/>
        <end position="392"/>
    </location>
</feature>
<keyword evidence="5" id="KW-1185">Reference proteome</keyword>
<evidence type="ECO:0000259" key="3">
    <source>
        <dbReference type="PROSITE" id="PS50158"/>
    </source>
</evidence>
<keyword evidence="1" id="KW-0479">Metal-binding</keyword>
<dbReference type="GO" id="GO:0003676">
    <property type="term" value="F:nucleic acid binding"/>
    <property type="evidence" value="ECO:0007669"/>
    <property type="project" value="InterPro"/>
</dbReference>
<feature type="region of interest" description="Disordered" evidence="2">
    <location>
        <begin position="372"/>
        <end position="408"/>
    </location>
</feature>
<reference evidence="4" key="2">
    <citation type="submission" date="2021-01" db="UniProtKB">
        <authorList>
            <consortium name="EnsemblMetazoa"/>
        </authorList>
    </citation>
    <scope>IDENTIFICATION</scope>
</reference>
<dbReference type="PANTHER" id="PTHR47331:SF5">
    <property type="entry name" value="RIBONUCLEASE H"/>
    <property type="match status" value="1"/>
</dbReference>
<accession>A0A7M7GGS2</accession>
<keyword evidence="1" id="KW-0863">Zinc-finger</keyword>
<dbReference type="OrthoDB" id="10051210at2759"/>
<organism evidence="4 5">
    <name type="scientific">Strongylocentrotus purpuratus</name>
    <name type="common">Purple sea urchin</name>
    <dbReference type="NCBI Taxonomy" id="7668"/>
    <lineage>
        <taxon>Eukaryota</taxon>
        <taxon>Metazoa</taxon>
        <taxon>Echinodermata</taxon>
        <taxon>Eleutherozoa</taxon>
        <taxon>Echinozoa</taxon>
        <taxon>Echinoidea</taxon>
        <taxon>Euechinoidea</taxon>
        <taxon>Echinacea</taxon>
        <taxon>Camarodonta</taxon>
        <taxon>Echinidea</taxon>
        <taxon>Strongylocentrotidae</taxon>
        <taxon>Strongylocentrotus</taxon>
    </lineage>
</organism>
<dbReference type="AlphaFoldDB" id="A0A7M7GGS2"/>
<evidence type="ECO:0000313" key="5">
    <source>
        <dbReference type="Proteomes" id="UP000007110"/>
    </source>
</evidence>
<dbReference type="GO" id="GO:0008270">
    <property type="term" value="F:zinc ion binding"/>
    <property type="evidence" value="ECO:0007669"/>
    <property type="project" value="UniProtKB-KW"/>
</dbReference>
<dbReference type="GeneID" id="100889672"/>
<dbReference type="InParanoid" id="A0A7M7GGS2"/>
<dbReference type="Gene3D" id="4.10.60.10">
    <property type="entry name" value="Zinc finger, CCHC-type"/>
    <property type="match status" value="1"/>
</dbReference>
<feature type="compositionally biased region" description="Polar residues" evidence="2">
    <location>
        <begin position="80"/>
        <end position="90"/>
    </location>
</feature>
<name>A0A7M7GGS2_STRPU</name>